<evidence type="ECO:0000313" key="3">
    <source>
        <dbReference type="Proteomes" id="UP001525890"/>
    </source>
</evidence>
<reference evidence="2 3" key="1">
    <citation type="journal article" date="2022" name="Front. Microbiol.">
        <title>High genomic differentiation and limited gene flow indicate recent cryptic speciation within the genus Laspinema (cyanobacteria).</title>
        <authorList>
            <person name="Stanojkovic A."/>
            <person name="Skoupy S."/>
            <person name="Skaloud P."/>
            <person name="Dvorak P."/>
        </authorList>
    </citation>
    <scope>NUCLEOTIDE SEQUENCE [LARGE SCALE GENOMIC DNA]</scope>
    <source>
        <strain evidence="2 3">D2a</strain>
    </source>
</reference>
<comment type="caution">
    <text evidence="2">The sequence shown here is derived from an EMBL/GenBank/DDBJ whole genome shotgun (WGS) entry which is preliminary data.</text>
</comment>
<name>A0ABT2MK96_9CYAN</name>
<proteinExistence type="predicted"/>
<evidence type="ECO:0000313" key="2">
    <source>
        <dbReference type="EMBL" id="MCT7965159.1"/>
    </source>
</evidence>
<dbReference type="EMBL" id="JAMXFF010000002">
    <property type="protein sequence ID" value="MCT7965159.1"/>
    <property type="molecule type" value="Genomic_DNA"/>
</dbReference>
<dbReference type="Proteomes" id="UP001525890">
    <property type="component" value="Unassembled WGS sequence"/>
</dbReference>
<keyword evidence="1" id="KW-0812">Transmembrane</keyword>
<dbReference type="RefSeq" id="WP_368004868.1">
    <property type="nucleotide sequence ID" value="NZ_JAMXFF010000002.1"/>
</dbReference>
<keyword evidence="1" id="KW-0472">Membrane</keyword>
<gene>
    <name evidence="2" type="ORF">NG799_02275</name>
</gene>
<accession>A0ABT2MK96</accession>
<sequence>MIILATISWVSLEKLLAILLGIFTLFGSIMGAFLWVNTRQDDLINRFNSINLRFNEINTRNIRLRGSLSLIFQKISGRFTELDSRISNVESYLKSKGYQVREKDFHHEDYGNSFWNESGNEDDTKIPE</sequence>
<organism evidence="2 3">
    <name type="scientific">Laspinema palackyanum D2a</name>
    <dbReference type="NCBI Taxonomy" id="2953684"/>
    <lineage>
        <taxon>Bacteria</taxon>
        <taxon>Bacillati</taxon>
        <taxon>Cyanobacteriota</taxon>
        <taxon>Cyanophyceae</taxon>
        <taxon>Oscillatoriophycideae</taxon>
        <taxon>Oscillatoriales</taxon>
        <taxon>Laspinemataceae</taxon>
        <taxon>Laspinema</taxon>
        <taxon>Laspinema palackyanum</taxon>
    </lineage>
</organism>
<protein>
    <submittedName>
        <fullName evidence="2">Uncharacterized protein</fullName>
    </submittedName>
</protein>
<keyword evidence="3" id="KW-1185">Reference proteome</keyword>
<keyword evidence="1" id="KW-1133">Transmembrane helix</keyword>
<evidence type="ECO:0000256" key="1">
    <source>
        <dbReference type="SAM" id="Phobius"/>
    </source>
</evidence>
<feature type="transmembrane region" description="Helical" evidence="1">
    <location>
        <begin position="15"/>
        <end position="36"/>
    </location>
</feature>